<keyword evidence="3" id="KW-1185">Reference proteome</keyword>
<dbReference type="Proteomes" id="UP001056610">
    <property type="component" value="Chromosome"/>
</dbReference>
<evidence type="ECO:0000313" key="2">
    <source>
        <dbReference type="EMBL" id="UQX13361.1"/>
    </source>
</evidence>
<proteinExistence type="predicted"/>
<evidence type="ECO:0000256" key="1">
    <source>
        <dbReference type="SAM" id="MobiDB-lite"/>
    </source>
</evidence>
<accession>A0ABY4QRR9</accession>
<organism evidence="2 3">
    <name type="scientific">Candidatus Mycobacterium methanotrophicum</name>
    <dbReference type="NCBI Taxonomy" id="2943498"/>
    <lineage>
        <taxon>Bacteria</taxon>
        <taxon>Bacillati</taxon>
        <taxon>Actinomycetota</taxon>
        <taxon>Actinomycetes</taxon>
        <taxon>Mycobacteriales</taxon>
        <taxon>Mycobacteriaceae</taxon>
        <taxon>Mycobacterium</taxon>
    </lineage>
</organism>
<feature type="region of interest" description="Disordered" evidence="1">
    <location>
        <begin position="34"/>
        <end position="60"/>
    </location>
</feature>
<reference evidence="2" key="1">
    <citation type="submission" date="2022-05" db="EMBL/GenBank/DDBJ databases">
        <title>A methanotrophic Mycobacterium dominates a cave microbial ecosystem.</title>
        <authorList>
            <person name="Van Spanning R.J.M."/>
            <person name="Guan Q."/>
            <person name="Melkonian C."/>
            <person name="Gallant J."/>
            <person name="Polerecky L."/>
            <person name="Flot J.-F."/>
            <person name="Brandt B.W."/>
            <person name="Braster M."/>
            <person name="Iturbe Espinoza P."/>
            <person name="Aerts J."/>
            <person name="Meima-Franke M."/>
            <person name="Piersma S.R."/>
            <person name="Bunduc C."/>
            <person name="Ummels R."/>
            <person name="Pain A."/>
            <person name="Fleming E.J."/>
            <person name="van der Wel N."/>
            <person name="Gherman V.D."/>
            <person name="Sarbu S.M."/>
            <person name="Bodelier P.L.E."/>
            <person name="Bitter W."/>
        </authorList>
    </citation>
    <scope>NUCLEOTIDE SEQUENCE</scope>
    <source>
        <strain evidence="2">Sulfur Cave</strain>
    </source>
</reference>
<evidence type="ECO:0000313" key="3">
    <source>
        <dbReference type="Proteomes" id="UP001056610"/>
    </source>
</evidence>
<dbReference type="RefSeq" id="WP_219070848.1">
    <property type="nucleotide sequence ID" value="NZ_CAJUXY010000128.1"/>
</dbReference>
<gene>
    <name evidence="2" type="ORF">M5I08_15020</name>
</gene>
<protein>
    <submittedName>
        <fullName evidence="2">Uncharacterized protein</fullName>
    </submittedName>
</protein>
<dbReference type="EMBL" id="CP097320">
    <property type="protein sequence ID" value="UQX13361.1"/>
    <property type="molecule type" value="Genomic_DNA"/>
</dbReference>
<name>A0ABY4QRR9_9MYCO</name>
<sequence>MTAIGGVGYFYYQRVEEQKAEQKRLAARADAAYAADPDNFLRPPEVFDKPPQPQPRKEED</sequence>